<name>A0A1R1WZX7_9FUNG</name>
<proteinExistence type="predicted"/>
<organism evidence="1 2">
    <name type="scientific">Smittium culicis</name>
    <dbReference type="NCBI Taxonomy" id="133412"/>
    <lineage>
        <taxon>Eukaryota</taxon>
        <taxon>Fungi</taxon>
        <taxon>Fungi incertae sedis</taxon>
        <taxon>Zoopagomycota</taxon>
        <taxon>Kickxellomycotina</taxon>
        <taxon>Harpellomycetes</taxon>
        <taxon>Harpellales</taxon>
        <taxon>Legeriomycetaceae</taxon>
        <taxon>Smittium</taxon>
    </lineage>
</organism>
<dbReference type="EMBL" id="LSSN01005933">
    <property type="protein sequence ID" value="OMJ07930.1"/>
    <property type="molecule type" value="Genomic_DNA"/>
</dbReference>
<keyword evidence="2" id="KW-1185">Reference proteome</keyword>
<gene>
    <name evidence="1" type="ORF">AYI70_g11882</name>
</gene>
<dbReference type="Proteomes" id="UP000187283">
    <property type="component" value="Unassembled WGS sequence"/>
</dbReference>
<dbReference type="AlphaFoldDB" id="A0A1R1WZX7"/>
<accession>A0A1R1WZX7</accession>
<sequence>MNSRFISHTKLDLSSNLLLTKGISKNTNATSGIYTNIPKFQNRKYSNDNNAEPEIASNPADNLGWKSSAEKLDSTERIKTFNIRPILTNPILKPLVISASSFLSKEIMKGLTSEEYFPKELSNGGAFSLVKFCEFVTNEDLDSLSSILTPQLYKKYMQAIEKNRLENLKSSISIEKINSCNIKDIVYYTGQQESFDPTTPLKYRVDQYRISILGNFFLGFDSAQQQSFANAKFTNIKDLGMQISVDISINCNFKHVLKHRGTDDIIFSNIGTRDVILTLSSPYYKNYDEFVDAFNQMSNYKYTYKSPLEDEVLPKKHVEPEFSWTISDLDYYFCNLENQNIYNYLRS</sequence>
<evidence type="ECO:0000313" key="2">
    <source>
        <dbReference type="Proteomes" id="UP000187283"/>
    </source>
</evidence>
<evidence type="ECO:0000313" key="1">
    <source>
        <dbReference type="EMBL" id="OMJ07930.1"/>
    </source>
</evidence>
<comment type="caution">
    <text evidence="1">The sequence shown here is derived from an EMBL/GenBank/DDBJ whole genome shotgun (WGS) entry which is preliminary data.</text>
</comment>
<protein>
    <submittedName>
        <fullName evidence="1">Uncharacterized protein</fullName>
    </submittedName>
</protein>
<reference evidence="1 2" key="1">
    <citation type="submission" date="2017-01" db="EMBL/GenBank/DDBJ databases">
        <authorList>
            <person name="Mah S.A."/>
            <person name="Swanson W.J."/>
            <person name="Moy G.W."/>
            <person name="Vacquier V.D."/>
        </authorList>
    </citation>
    <scope>NUCLEOTIDE SEQUENCE [LARGE SCALE GENOMIC DNA]</scope>
    <source>
        <strain evidence="1 2">GSMNP</strain>
    </source>
</reference>
<dbReference type="OrthoDB" id="5554388at2759"/>